<sequence length="303" mass="32982">MRQRKIGSLSVSVIGLGTNNFGFTMAEDAVLPVVDAALEAGINFFDTADSYLTSEERCKSALGSRRDDIILATKFGSRVNEEIPGGASAAYVRQAVERSLRQLGTDRIDLYQLHRPDETVPIAETLGVLNELVNEGKIIEIGCSNFSAAQLREAEVAAGDGVRFVSVQNQYSLLERADEAEVLPTCAELGLAYLPFFPLASGLLTGKYRRGAAVPAGTRVEKWAMAERVLTDANFDILERLETWAQERDHTLLDLAFAWLLATPEVASVIAGATSPEQIRANAAAGLWDLTFDEADEVRQLVF</sequence>
<feature type="domain" description="NADP-dependent oxidoreductase" evidence="2">
    <location>
        <begin position="14"/>
        <end position="301"/>
    </location>
</feature>
<dbReference type="InterPro" id="IPR036812">
    <property type="entry name" value="NAD(P)_OxRdtase_dom_sf"/>
</dbReference>
<dbReference type="Gene3D" id="3.20.20.100">
    <property type="entry name" value="NADP-dependent oxidoreductase domain"/>
    <property type="match status" value="1"/>
</dbReference>
<dbReference type="InterPro" id="IPR023210">
    <property type="entry name" value="NADP_OxRdtase_dom"/>
</dbReference>
<reference evidence="3" key="1">
    <citation type="submission" date="2020-05" db="EMBL/GenBank/DDBJ databases">
        <authorList>
            <person name="Chiriac C."/>
            <person name="Salcher M."/>
            <person name="Ghai R."/>
            <person name="Kavagutti S V."/>
        </authorList>
    </citation>
    <scope>NUCLEOTIDE SEQUENCE</scope>
</reference>
<dbReference type="GO" id="GO:0016491">
    <property type="term" value="F:oxidoreductase activity"/>
    <property type="evidence" value="ECO:0007669"/>
    <property type="project" value="UniProtKB-KW"/>
</dbReference>
<dbReference type="PANTHER" id="PTHR43364">
    <property type="entry name" value="NADH-SPECIFIC METHYLGLYOXAL REDUCTASE-RELATED"/>
    <property type="match status" value="1"/>
</dbReference>
<dbReference type="AlphaFoldDB" id="A0A6J6VTN4"/>
<keyword evidence="1" id="KW-0560">Oxidoreductase</keyword>
<dbReference type="PRINTS" id="PR00069">
    <property type="entry name" value="ALDKETRDTASE"/>
</dbReference>
<evidence type="ECO:0000313" key="3">
    <source>
        <dbReference type="EMBL" id="CAB4775922.1"/>
    </source>
</evidence>
<evidence type="ECO:0000256" key="1">
    <source>
        <dbReference type="ARBA" id="ARBA00023002"/>
    </source>
</evidence>
<dbReference type="InterPro" id="IPR050523">
    <property type="entry name" value="AKR_Detox_Biosynth"/>
</dbReference>
<accession>A0A6J6VTN4</accession>
<dbReference type="PANTHER" id="PTHR43364:SF4">
    <property type="entry name" value="NAD(P)-LINKED OXIDOREDUCTASE SUPERFAMILY PROTEIN"/>
    <property type="match status" value="1"/>
</dbReference>
<proteinExistence type="predicted"/>
<protein>
    <submittedName>
        <fullName evidence="3">Unannotated protein</fullName>
    </submittedName>
</protein>
<dbReference type="SUPFAM" id="SSF51430">
    <property type="entry name" value="NAD(P)-linked oxidoreductase"/>
    <property type="match status" value="1"/>
</dbReference>
<name>A0A6J6VTN4_9ZZZZ</name>
<dbReference type="EMBL" id="CAFAAB010000011">
    <property type="protein sequence ID" value="CAB4775922.1"/>
    <property type="molecule type" value="Genomic_DNA"/>
</dbReference>
<evidence type="ECO:0000259" key="2">
    <source>
        <dbReference type="Pfam" id="PF00248"/>
    </source>
</evidence>
<dbReference type="Pfam" id="PF00248">
    <property type="entry name" value="Aldo_ket_red"/>
    <property type="match status" value="1"/>
</dbReference>
<dbReference type="InterPro" id="IPR020471">
    <property type="entry name" value="AKR"/>
</dbReference>
<gene>
    <name evidence="3" type="ORF">UFOPK2958_00192</name>
</gene>
<organism evidence="3">
    <name type="scientific">freshwater metagenome</name>
    <dbReference type="NCBI Taxonomy" id="449393"/>
    <lineage>
        <taxon>unclassified sequences</taxon>
        <taxon>metagenomes</taxon>
        <taxon>ecological metagenomes</taxon>
    </lineage>
</organism>
<dbReference type="GO" id="GO:0005829">
    <property type="term" value="C:cytosol"/>
    <property type="evidence" value="ECO:0007669"/>
    <property type="project" value="TreeGrafter"/>
</dbReference>